<sequence>MQIQKVVRA</sequence>
<proteinExistence type="predicted"/>
<reference evidence="1" key="2">
    <citation type="journal article" date="2015" name="Fish Shellfish Immunol.">
        <title>Early steps in the European eel (Anguilla anguilla)-Vibrio vulnificus interaction in the gills: Role of the RtxA13 toxin.</title>
        <authorList>
            <person name="Callol A."/>
            <person name="Pajuelo D."/>
            <person name="Ebbesson L."/>
            <person name="Teles M."/>
            <person name="MacKenzie S."/>
            <person name="Amaro C."/>
        </authorList>
    </citation>
    <scope>NUCLEOTIDE SEQUENCE</scope>
</reference>
<dbReference type="EMBL" id="GBXM01044632">
    <property type="protein sequence ID" value="JAH63945.1"/>
    <property type="molecule type" value="Transcribed_RNA"/>
</dbReference>
<name>A0A0E9UFE0_ANGAN</name>
<accession>A0A0E9UFE0</accession>
<evidence type="ECO:0000313" key="1">
    <source>
        <dbReference type="EMBL" id="JAH63945.1"/>
    </source>
</evidence>
<protein>
    <submittedName>
        <fullName evidence="1">Uncharacterized protein</fullName>
    </submittedName>
</protein>
<reference evidence="1" key="1">
    <citation type="submission" date="2014-11" db="EMBL/GenBank/DDBJ databases">
        <authorList>
            <person name="Amaro Gonzalez C."/>
        </authorList>
    </citation>
    <scope>NUCLEOTIDE SEQUENCE</scope>
</reference>
<organism evidence="1">
    <name type="scientific">Anguilla anguilla</name>
    <name type="common">European freshwater eel</name>
    <name type="synonym">Muraena anguilla</name>
    <dbReference type="NCBI Taxonomy" id="7936"/>
    <lineage>
        <taxon>Eukaryota</taxon>
        <taxon>Metazoa</taxon>
        <taxon>Chordata</taxon>
        <taxon>Craniata</taxon>
        <taxon>Vertebrata</taxon>
        <taxon>Euteleostomi</taxon>
        <taxon>Actinopterygii</taxon>
        <taxon>Neopterygii</taxon>
        <taxon>Teleostei</taxon>
        <taxon>Anguilliformes</taxon>
        <taxon>Anguillidae</taxon>
        <taxon>Anguilla</taxon>
    </lineage>
</organism>